<organism evidence="2 3">
    <name type="scientific">Nocardia wallacei</name>
    <dbReference type="NCBI Taxonomy" id="480035"/>
    <lineage>
        <taxon>Bacteria</taxon>
        <taxon>Bacillati</taxon>
        <taxon>Actinomycetota</taxon>
        <taxon>Actinomycetes</taxon>
        <taxon>Mycobacteriales</taxon>
        <taxon>Nocardiaceae</taxon>
        <taxon>Nocardia</taxon>
    </lineage>
</organism>
<protein>
    <submittedName>
        <fullName evidence="2">Uncharacterized protein</fullName>
    </submittedName>
</protein>
<keyword evidence="3" id="KW-1185">Reference proteome</keyword>
<sequence>MLFGYSYGAVLALETALTHPDRIPKLALYEPPLPATYPIPDLDALDTALAAGDYERLLLAAFAGAGGFSPAELAAVREDRCGCTRSPRHRPWPQPCGFSTECSPRSPSTRQSPPPRP</sequence>
<dbReference type="KEGG" id="nwl:NWFMUON74_40140"/>
<evidence type="ECO:0000313" key="2">
    <source>
        <dbReference type="EMBL" id="BCK56242.1"/>
    </source>
</evidence>
<feature type="region of interest" description="Disordered" evidence="1">
    <location>
        <begin position="84"/>
        <end position="117"/>
    </location>
</feature>
<name>A0A7G1KM19_9NOCA</name>
<evidence type="ECO:0000256" key="1">
    <source>
        <dbReference type="SAM" id="MobiDB-lite"/>
    </source>
</evidence>
<proteinExistence type="predicted"/>
<gene>
    <name evidence="2" type="ORF">NWFMUON74_40140</name>
</gene>
<dbReference type="SUPFAM" id="SSF53474">
    <property type="entry name" value="alpha/beta-Hydrolases"/>
    <property type="match status" value="1"/>
</dbReference>
<dbReference type="AlphaFoldDB" id="A0A7G1KM19"/>
<evidence type="ECO:0000313" key="3">
    <source>
        <dbReference type="Proteomes" id="UP000516173"/>
    </source>
</evidence>
<dbReference type="InterPro" id="IPR029058">
    <property type="entry name" value="AB_hydrolase_fold"/>
</dbReference>
<dbReference type="Proteomes" id="UP000516173">
    <property type="component" value="Chromosome"/>
</dbReference>
<accession>A0A7G1KM19</accession>
<dbReference type="EMBL" id="AP023396">
    <property type="protein sequence ID" value="BCK56242.1"/>
    <property type="molecule type" value="Genomic_DNA"/>
</dbReference>
<reference evidence="2 3" key="1">
    <citation type="submission" date="2020-08" db="EMBL/GenBank/DDBJ databases">
        <title>Genome Sequencing of Nocardia wallacei strain FMUON74 and assembly.</title>
        <authorList>
            <person name="Toyokawa M."/>
            <person name="Uesaka K."/>
        </authorList>
    </citation>
    <scope>NUCLEOTIDE SEQUENCE [LARGE SCALE GENOMIC DNA]</scope>
    <source>
        <strain evidence="2 3">FMUON74</strain>
    </source>
</reference>
<dbReference type="Gene3D" id="3.40.50.1820">
    <property type="entry name" value="alpha/beta hydrolase"/>
    <property type="match status" value="1"/>
</dbReference>